<dbReference type="EMBL" id="CP015220">
    <property type="protein sequence ID" value="AMY23400.1"/>
    <property type="molecule type" value="Genomic_DNA"/>
</dbReference>
<dbReference type="Proteomes" id="UP000076038">
    <property type="component" value="Chromosome"/>
</dbReference>
<gene>
    <name evidence="1" type="ORF">A3Q41_02098</name>
</gene>
<name>A0A143QK26_RHOFA</name>
<keyword evidence="2" id="KW-1185">Reference proteome</keyword>
<reference evidence="2" key="2">
    <citation type="submission" date="2016-04" db="EMBL/GenBank/DDBJ databases">
        <title>Complete Genome and Plasmid Sequences for Rhodococcus fascians D188 and Draft Sequences for Rhodococcus spp. Isolates PBTS 1 and PBTS 2.</title>
        <authorList>
            <person name="Stamer R."/>
            <person name="Vereecke D."/>
            <person name="Zhang Y."/>
            <person name="Schilkey F."/>
            <person name="Devitt N."/>
            <person name="Randall J."/>
        </authorList>
    </citation>
    <scope>NUCLEOTIDE SEQUENCE [LARGE SCALE GENOMIC DNA]</scope>
    <source>
        <strain evidence="2">PBTS2</strain>
    </source>
</reference>
<sequence>MLSYVLWPVPSSAAEGVGWPGRVYGPVMQDDIEGRVADATLVIIGESLSSMTDILRGLGDELANTTPDLPGANSPYAIVFHCVAVIEYWAGSVIAGLKIPRDRAAEFTAEGRVDDLITRVDDVRARLPEWVDIALREGIRDRRVMGTTRPELATATPEWVLTHLVRELSQHLGQLELTRDVVRRA</sequence>
<evidence type="ECO:0008006" key="3">
    <source>
        <dbReference type="Google" id="ProtNLM"/>
    </source>
</evidence>
<protein>
    <recommendedName>
        <fullName evidence="3">DUF664 domain-containing protein</fullName>
    </recommendedName>
</protein>
<evidence type="ECO:0000313" key="2">
    <source>
        <dbReference type="Proteomes" id="UP000076038"/>
    </source>
</evidence>
<organism evidence="1 2">
    <name type="scientific">Rhodococcoides fascians</name>
    <name type="common">Rhodococcus fascians</name>
    <dbReference type="NCBI Taxonomy" id="1828"/>
    <lineage>
        <taxon>Bacteria</taxon>
        <taxon>Bacillati</taxon>
        <taxon>Actinomycetota</taxon>
        <taxon>Actinomycetes</taxon>
        <taxon>Mycobacteriales</taxon>
        <taxon>Nocardiaceae</taxon>
        <taxon>Rhodococcoides</taxon>
    </lineage>
</organism>
<dbReference type="SUPFAM" id="SSF109854">
    <property type="entry name" value="DinB/YfiT-like putative metalloenzymes"/>
    <property type="match status" value="1"/>
</dbReference>
<dbReference type="AlphaFoldDB" id="A0A143QK26"/>
<dbReference type="RefSeq" id="WP_228139337.1">
    <property type="nucleotide sequence ID" value="NZ_CP015220.1"/>
</dbReference>
<reference evidence="1 2" key="1">
    <citation type="journal article" date="2016" name="Genome Announc.">
        <title>Complete Genome and Plasmid Sequences for Rhodococcus fascians D188 and Draft Sequences for Rhodococcus Isolates PBTS 1 and PBTS 2.</title>
        <authorList>
            <person name="Stamler R.A."/>
            <person name="Vereecke D."/>
            <person name="Zhang Y."/>
            <person name="Schilkey F."/>
            <person name="Devitt N."/>
            <person name="Randall J.J."/>
        </authorList>
    </citation>
    <scope>NUCLEOTIDE SEQUENCE [LARGE SCALE GENOMIC DNA]</scope>
    <source>
        <strain evidence="1 2">PBTS2</strain>
    </source>
</reference>
<dbReference type="KEGG" id="rhs:A3Q41_02098"/>
<dbReference type="InterPro" id="IPR034660">
    <property type="entry name" value="DinB/YfiT-like"/>
</dbReference>
<accession>A0A143QK26</accession>
<dbReference type="InterPro" id="IPR007061">
    <property type="entry name" value="MST-like"/>
</dbReference>
<evidence type="ECO:0000313" key="1">
    <source>
        <dbReference type="EMBL" id="AMY23400.1"/>
    </source>
</evidence>
<dbReference type="PATRIC" id="fig|1653479.3.peg.2120"/>
<proteinExistence type="predicted"/>
<dbReference type="Gene3D" id="1.20.120.450">
    <property type="entry name" value="dinb family like domain"/>
    <property type="match status" value="1"/>
</dbReference>
<dbReference type="Pfam" id="PF04978">
    <property type="entry name" value="MST"/>
    <property type="match status" value="1"/>
</dbReference>